<comment type="catalytic activity">
    <reaction evidence="1 10">
        <text>5-O-(1-carboxyvinyl)-3-phosphoshikimate = chorismate + phosphate</text>
        <dbReference type="Rhea" id="RHEA:21020"/>
        <dbReference type="ChEBI" id="CHEBI:29748"/>
        <dbReference type="ChEBI" id="CHEBI:43474"/>
        <dbReference type="ChEBI" id="CHEBI:57701"/>
        <dbReference type="EC" id="4.2.3.5"/>
    </reaction>
</comment>
<dbReference type="HAMAP" id="MF_00300">
    <property type="entry name" value="Chorismate_synth"/>
    <property type="match status" value="1"/>
</dbReference>
<dbReference type="EC" id="4.2.3.5" evidence="5 10"/>
<dbReference type="SUPFAM" id="SSF51735">
    <property type="entry name" value="NAD(P)-binding Rossmann-fold domains"/>
    <property type="match status" value="2"/>
</dbReference>
<evidence type="ECO:0000256" key="9">
    <source>
        <dbReference type="ARBA" id="ARBA00053861"/>
    </source>
</evidence>
<dbReference type="Pfam" id="PF13561">
    <property type="entry name" value="adh_short_C2"/>
    <property type="match status" value="2"/>
</dbReference>
<dbReference type="FunFam" id="3.60.150.10:FF:000003">
    <property type="entry name" value="Chorismate synthase"/>
    <property type="match status" value="1"/>
</dbReference>
<dbReference type="NCBIfam" id="TIGR00033">
    <property type="entry name" value="aroC"/>
    <property type="match status" value="1"/>
</dbReference>
<dbReference type="FunFam" id="3.40.50.720:FF:000084">
    <property type="entry name" value="Short-chain dehydrogenase reductase"/>
    <property type="match status" value="2"/>
</dbReference>
<dbReference type="PRINTS" id="PR00080">
    <property type="entry name" value="SDRFAMILY"/>
</dbReference>
<dbReference type="Gene3D" id="3.40.50.720">
    <property type="entry name" value="NAD(P)-binding Rossmann-like Domain"/>
    <property type="match status" value="2"/>
</dbReference>
<dbReference type="PANTHER" id="PTHR42820:SF9">
    <property type="entry name" value="OXIDOREDUCTASE-RELATED"/>
    <property type="match status" value="1"/>
</dbReference>
<dbReference type="PROSITE" id="PS00787">
    <property type="entry name" value="CHORISMATE_SYNTHASE_1"/>
    <property type="match status" value="1"/>
</dbReference>
<dbReference type="InterPro" id="IPR002347">
    <property type="entry name" value="SDR_fam"/>
</dbReference>
<dbReference type="InterPro" id="IPR036291">
    <property type="entry name" value="NAD(P)-bd_dom_sf"/>
</dbReference>
<sequence>MSKQRLEGKVAIVTGGASGIGAEAARLFVENGAFVVIADVNDELGLQVASSIGVDKVSYHHCDVRDEKQVEETVAFAIKKYGSLDIMFSNAGIAGSFYKILDLDLNDFDNTIAVNVRGAAACIKYAARVMVERKTRGSIICTASTASVVALGGDSAPYGYNTSKHGLLGLVRSTCGELGAYGIRVNSISPSYLATPLACDALGMEASEVESAVVAGANLQGIVLKPIHVAQTALFLASDESAYISGHNLVVDGGLWAGYNPSGSEKGPRVRAWRLRIDRLQSRELMSLYLMAPTLRGVVAVEGTTAVVVGVTKVDGWRRRLVEESKATWVPVVAVEFVVVVDKVEDLMTVVHATAVVEWVKDCNQGGGRCRGRFGGVCASGSCYNYSHFWAFCNRLPNQLKEASFSIDAENPEQDSNCPLPKEIRAAGSTYGNHFRVTTYGESHGRGVGCVIDGCPPRIPLSESDVQVDLDRRRPGQSKITTPRDETDTCKIFSGVFEGLTTGTPIHVFVPSTDQRGRDYSELSSGYRPSHADATYDMKYGIRSVQGGGRSSARETIGRVASGAVAKKILKDFAGTEILAYVSQVHKVVLPEDLIDNETVTLDQIESNIVRCPDPEYAEKMIAAIDAVRVRGDSVGGVVTCIVRNCPRGIGSPVFDKLEAELAKAAMSLPATKGFQFGSGFAGTFLTGSEHNDEFYIDEHGRTRTRTNRSGGIQGGISNGEIINMRIAFKPTSTIAKEQNTVTRDKKETILRVRGRHDPCVVPRAVPVVEAMVSLVLVDQLMAQYAQCNLFPVNSDLQEPLLPSEERRALGVVVELDFEDVVDVVGVEGDVIEDMEVDAFGKVAIVTGGASGIGAEAARLFVENGALVVITDVNDELGLQVASSIGVDKVSYHHCDVRDEKQVEETVAFTIKKYGSLDIMFSNAGITGSLCNILDLDLNDFDNTVAVNVRGAAACIKHAARVMVERKTRGSIICTASIASLVGGAGAGHGYTASKHGLVGLVRSACGELGAYGIRVNSISPYVMATPLACEALGMEASEVESAGVAGANLQGIVLKPIHVAQTALFLASNESAYISGHNLVVDGGLLAVNIPVSKNK</sequence>
<evidence type="ECO:0000313" key="12">
    <source>
        <dbReference type="Proteomes" id="UP000289738"/>
    </source>
</evidence>
<evidence type="ECO:0000256" key="2">
    <source>
        <dbReference type="ARBA" id="ARBA00005044"/>
    </source>
</evidence>
<accession>A0A444YIZ1</accession>
<dbReference type="GO" id="GO:0009073">
    <property type="term" value="P:aromatic amino acid family biosynthetic process"/>
    <property type="evidence" value="ECO:0007669"/>
    <property type="project" value="UniProtKB-KW"/>
</dbReference>
<comment type="similarity">
    <text evidence="3">Belongs to the short-chain dehydrogenases/reductases (SDR) family.</text>
</comment>
<evidence type="ECO:0000256" key="1">
    <source>
        <dbReference type="ARBA" id="ARBA00001852"/>
    </source>
</evidence>
<dbReference type="NCBIfam" id="NF003793">
    <property type="entry name" value="PRK05382.1"/>
    <property type="match status" value="1"/>
</dbReference>
<dbReference type="GO" id="GO:0004107">
    <property type="term" value="F:chorismate synthase activity"/>
    <property type="evidence" value="ECO:0007669"/>
    <property type="project" value="UniProtKB-EC"/>
</dbReference>
<dbReference type="Gene3D" id="3.60.150.10">
    <property type="entry name" value="Chorismate synthase AroC"/>
    <property type="match status" value="1"/>
</dbReference>
<evidence type="ECO:0000256" key="10">
    <source>
        <dbReference type="RuleBase" id="RU000605"/>
    </source>
</evidence>
<keyword evidence="7 10" id="KW-0057">Aromatic amino acid biosynthesis</keyword>
<evidence type="ECO:0000256" key="7">
    <source>
        <dbReference type="ARBA" id="ARBA00023141"/>
    </source>
</evidence>
<evidence type="ECO:0000313" key="11">
    <source>
        <dbReference type="EMBL" id="RYR01902.1"/>
    </source>
</evidence>
<comment type="pathway">
    <text evidence="2 10">Metabolic intermediate biosynthesis; chorismate biosynthesis; chorismate from D-erythrose 4-phosphate and phosphoenolpyruvate: step 7/7.</text>
</comment>
<dbReference type="SUPFAM" id="SSF103263">
    <property type="entry name" value="Chorismate synthase, AroC"/>
    <property type="match status" value="1"/>
</dbReference>
<dbReference type="EMBL" id="SDMP01000016">
    <property type="protein sequence ID" value="RYR01902.1"/>
    <property type="molecule type" value="Genomic_DNA"/>
</dbReference>
<dbReference type="InterPro" id="IPR000453">
    <property type="entry name" value="Chorismate_synth"/>
</dbReference>
<dbReference type="Proteomes" id="UP000289738">
    <property type="component" value="Chromosome B06"/>
</dbReference>
<comment type="similarity">
    <text evidence="4 10">Belongs to the chorismate synthase family.</text>
</comment>
<reference evidence="11 12" key="1">
    <citation type="submission" date="2019-01" db="EMBL/GenBank/DDBJ databases">
        <title>Sequencing of cultivated peanut Arachis hypogaea provides insights into genome evolution and oil improvement.</title>
        <authorList>
            <person name="Chen X."/>
        </authorList>
    </citation>
    <scope>NUCLEOTIDE SEQUENCE [LARGE SCALE GENOMIC DNA]</scope>
    <source>
        <strain evidence="12">cv. Fuhuasheng</strain>
        <tissue evidence="11">Leaves</tissue>
    </source>
</reference>
<comment type="caution">
    <text evidence="11">The sequence shown here is derived from an EMBL/GenBank/DDBJ whole genome shotgun (WGS) entry which is preliminary data.</text>
</comment>
<dbReference type="UniPathway" id="UPA00053">
    <property type="reaction ID" value="UER00090"/>
</dbReference>
<comment type="cofactor">
    <cofactor evidence="10">
        <name>FMNH2</name>
        <dbReference type="ChEBI" id="CHEBI:57618"/>
    </cofactor>
    <text evidence="10">Reduced FMN (FMNH(2)).</text>
</comment>
<proteinExistence type="inferred from homology"/>
<dbReference type="InterPro" id="IPR035904">
    <property type="entry name" value="Chorismate_synth_AroC_sf"/>
</dbReference>
<dbReference type="PROSITE" id="PS00061">
    <property type="entry name" value="ADH_SHORT"/>
    <property type="match status" value="1"/>
</dbReference>
<dbReference type="PROSITE" id="PS00789">
    <property type="entry name" value="CHORISMATE_SYNTHASE_3"/>
    <property type="match status" value="1"/>
</dbReference>
<dbReference type="InterPro" id="IPR020904">
    <property type="entry name" value="Sc_DH/Rdtase_CS"/>
</dbReference>
<evidence type="ECO:0000256" key="8">
    <source>
        <dbReference type="ARBA" id="ARBA00023239"/>
    </source>
</evidence>
<evidence type="ECO:0000256" key="5">
    <source>
        <dbReference type="ARBA" id="ARBA00013036"/>
    </source>
</evidence>
<keyword evidence="12" id="KW-1185">Reference proteome</keyword>
<dbReference type="PROSITE" id="PS00788">
    <property type="entry name" value="CHORISMATE_SYNTHASE_2"/>
    <property type="match status" value="1"/>
</dbReference>
<name>A0A444YIZ1_ARAHY</name>
<dbReference type="InterPro" id="IPR020541">
    <property type="entry name" value="Chorismate_synthase_CS"/>
</dbReference>
<dbReference type="AlphaFoldDB" id="A0A444YIZ1"/>
<protein>
    <recommendedName>
        <fullName evidence="5 10">Chorismate synthase</fullName>
        <ecNumber evidence="5 10">4.2.3.5</ecNumber>
    </recommendedName>
</protein>
<organism evidence="11 12">
    <name type="scientific">Arachis hypogaea</name>
    <name type="common">Peanut</name>
    <dbReference type="NCBI Taxonomy" id="3818"/>
    <lineage>
        <taxon>Eukaryota</taxon>
        <taxon>Viridiplantae</taxon>
        <taxon>Streptophyta</taxon>
        <taxon>Embryophyta</taxon>
        <taxon>Tracheophyta</taxon>
        <taxon>Spermatophyta</taxon>
        <taxon>Magnoliopsida</taxon>
        <taxon>eudicotyledons</taxon>
        <taxon>Gunneridae</taxon>
        <taxon>Pentapetalae</taxon>
        <taxon>rosids</taxon>
        <taxon>fabids</taxon>
        <taxon>Fabales</taxon>
        <taxon>Fabaceae</taxon>
        <taxon>Papilionoideae</taxon>
        <taxon>50 kb inversion clade</taxon>
        <taxon>dalbergioids sensu lato</taxon>
        <taxon>Dalbergieae</taxon>
        <taxon>Pterocarpus clade</taxon>
        <taxon>Arachis</taxon>
    </lineage>
</organism>
<gene>
    <name evidence="11" type="ORF">Ahy_B06g080762</name>
</gene>
<evidence type="ECO:0000256" key="3">
    <source>
        <dbReference type="ARBA" id="ARBA00006484"/>
    </source>
</evidence>
<dbReference type="PRINTS" id="PR00081">
    <property type="entry name" value="GDHRDH"/>
</dbReference>
<keyword evidence="6 10" id="KW-0028">Amino-acid biosynthesis</keyword>
<evidence type="ECO:0000256" key="4">
    <source>
        <dbReference type="ARBA" id="ARBA00008014"/>
    </source>
</evidence>
<dbReference type="Pfam" id="PF01264">
    <property type="entry name" value="Chorismate_synt"/>
    <property type="match status" value="1"/>
</dbReference>
<dbReference type="GO" id="GO:0009423">
    <property type="term" value="P:chorismate biosynthetic process"/>
    <property type="evidence" value="ECO:0007669"/>
    <property type="project" value="UniProtKB-UniPathway"/>
</dbReference>
<dbReference type="CDD" id="cd07304">
    <property type="entry name" value="Chorismate_synthase"/>
    <property type="match status" value="1"/>
</dbReference>
<comment type="function">
    <text evidence="9">Catalyzes the last common step of the biosynthesis of aromatic amino acids, produced via the shikimic acid pathway.</text>
</comment>
<dbReference type="GO" id="GO:0008652">
    <property type="term" value="P:amino acid biosynthetic process"/>
    <property type="evidence" value="ECO:0007669"/>
    <property type="project" value="UniProtKB-KW"/>
</dbReference>
<evidence type="ECO:0000256" key="6">
    <source>
        <dbReference type="ARBA" id="ARBA00022605"/>
    </source>
</evidence>
<keyword evidence="8 10" id="KW-0456">Lyase</keyword>
<dbReference type="PANTHER" id="PTHR42820">
    <property type="entry name" value="SHORT-CHAIN DEHYDROGENASE REDUCTASE"/>
    <property type="match status" value="1"/>
</dbReference>